<dbReference type="OrthoDB" id="7691805at2759"/>
<dbReference type="AlphaFoldDB" id="A0A9Q3GPK3"/>
<gene>
    <name evidence="1" type="ORF">O181_014132</name>
</gene>
<proteinExistence type="predicted"/>
<comment type="caution">
    <text evidence="1">The sequence shown here is derived from an EMBL/GenBank/DDBJ whole genome shotgun (WGS) entry which is preliminary data.</text>
</comment>
<keyword evidence="2" id="KW-1185">Reference proteome</keyword>
<dbReference type="Proteomes" id="UP000765509">
    <property type="component" value="Unassembled WGS sequence"/>
</dbReference>
<dbReference type="EMBL" id="AVOT02003731">
    <property type="protein sequence ID" value="MBW0474417.1"/>
    <property type="molecule type" value="Genomic_DNA"/>
</dbReference>
<reference evidence="1" key="1">
    <citation type="submission" date="2021-03" db="EMBL/GenBank/DDBJ databases">
        <title>Draft genome sequence of rust myrtle Austropuccinia psidii MF-1, a brazilian biotype.</title>
        <authorList>
            <person name="Quecine M.C."/>
            <person name="Pachon D.M.R."/>
            <person name="Bonatelli M.L."/>
            <person name="Correr F.H."/>
            <person name="Franceschini L.M."/>
            <person name="Leite T.F."/>
            <person name="Margarido G.R.A."/>
            <person name="Almeida C.A."/>
            <person name="Ferrarezi J.A."/>
            <person name="Labate C.A."/>
        </authorList>
    </citation>
    <scope>NUCLEOTIDE SEQUENCE</scope>
    <source>
        <strain evidence="1">MF-1</strain>
    </source>
</reference>
<evidence type="ECO:0000313" key="2">
    <source>
        <dbReference type="Proteomes" id="UP000765509"/>
    </source>
</evidence>
<name>A0A9Q3GPK3_9BASI</name>
<sequence length="134" mass="15222">MATFIQANHTIQKSTSPKSFEVIGPNHKITIAGSLGSGNFVFNQNKATDFAVNSTSQTIMHLHQASGHPSYEYFKQMYPNRQISHLDCSTYNTSKMTKIPFKGTFPTFHQKLNFYTWTYVVPSHQPQFPELNTS</sequence>
<evidence type="ECO:0000313" key="1">
    <source>
        <dbReference type="EMBL" id="MBW0474417.1"/>
    </source>
</evidence>
<organism evidence="1 2">
    <name type="scientific">Austropuccinia psidii MF-1</name>
    <dbReference type="NCBI Taxonomy" id="1389203"/>
    <lineage>
        <taxon>Eukaryota</taxon>
        <taxon>Fungi</taxon>
        <taxon>Dikarya</taxon>
        <taxon>Basidiomycota</taxon>
        <taxon>Pucciniomycotina</taxon>
        <taxon>Pucciniomycetes</taxon>
        <taxon>Pucciniales</taxon>
        <taxon>Sphaerophragmiaceae</taxon>
        <taxon>Austropuccinia</taxon>
    </lineage>
</organism>
<protein>
    <submittedName>
        <fullName evidence="1">Uncharacterized protein</fullName>
    </submittedName>
</protein>
<accession>A0A9Q3GPK3</accession>